<gene>
    <name evidence="4" type="ORF">PVAP13_9KG029728</name>
</gene>
<accession>A0A8T0NBX5</accession>
<evidence type="ECO:0000313" key="4">
    <source>
        <dbReference type="EMBL" id="KAG2546375.1"/>
    </source>
</evidence>
<reference evidence="4" key="1">
    <citation type="submission" date="2020-05" db="EMBL/GenBank/DDBJ databases">
        <title>WGS assembly of Panicum virgatum.</title>
        <authorList>
            <person name="Lovell J.T."/>
            <person name="Jenkins J."/>
            <person name="Shu S."/>
            <person name="Juenger T.E."/>
            <person name="Schmutz J."/>
        </authorList>
    </citation>
    <scope>NUCLEOTIDE SEQUENCE</scope>
    <source>
        <strain evidence="4">AP13</strain>
    </source>
</reference>
<evidence type="ECO:0000256" key="1">
    <source>
        <dbReference type="ARBA" id="ARBA00007584"/>
    </source>
</evidence>
<dbReference type="EMBL" id="CM029053">
    <property type="protein sequence ID" value="KAG2546375.1"/>
    <property type="molecule type" value="Genomic_DNA"/>
</dbReference>
<dbReference type="Pfam" id="PF07047">
    <property type="entry name" value="OPA3"/>
    <property type="match status" value="1"/>
</dbReference>
<evidence type="ECO:0000256" key="3">
    <source>
        <dbReference type="SAM" id="Coils"/>
    </source>
</evidence>
<dbReference type="PANTHER" id="PTHR12499:SF0">
    <property type="entry name" value="OPTIC ATROPHY 3 PROTEIN"/>
    <property type="match status" value="1"/>
</dbReference>
<comment type="similarity">
    <text evidence="1">Belongs to the OPA3 family.</text>
</comment>
<evidence type="ECO:0000313" key="5">
    <source>
        <dbReference type="Proteomes" id="UP000823388"/>
    </source>
</evidence>
<keyword evidence="2 3" id="KW-0175">Coiled coil</keyword>
<dbReference type="Proteomes" id="UP000823388">
    <property type="component" value="Chromosome 9K"/>
</dbReference>
<protein>
    <recommendedName>
        <fullName evidence="6">OPA3-like protein</fullName>
    </recommendedName>
</protein>
<dbReference type="PANTHER" id="PTHR12499">
    <property type="entry name" value="OPTIC ATROPHY 3 PROTEIN OPA3"/>
    <property type="match status" value="1"/>
</dbReference>
<keyword evidence="5" id="KW-1185">Reference proteome</keyword>
<organism evidence="4 5">
    <name type="scientific">Panicum virgatum</name>
    <name type="common">Blackwell switchgrass</name>
    <dbReference type="NCBI Taxonomy" id="38727"/>
    <lineage>
        <taxon>Eukaryota</taxon>
        <taxon>Viridiplantae</taxon>
        <taxon>Streptophyta</taxon>
        <taxon>Embryophyta</taxon>
        <taxon>Tracheophyta</taxon>
        <taxon>Spermatophyta</taxon>
        <taxon>Magnoliopsida</taxon>
        <taxon>Liliopsida</taxon>
        <taxon>Poales</taxon>
        <taxon>Poaceae</taxon>
        <taxon>PACMAD clade</taxon>
        <taxon>Panicoideae</taxon>
        <taxon>Panicodae</taxon>
        <taxon>Paniceae</taxon>
        <taxon>Panicinae</taxon>
        <taxon>Panicum</taxon>
        <taxon>Panicum sect. Hiantes</taxon>
    </lineage>
</organism>
<dbReference type="GO" id="GO:0005739">
    <property type="term" value="C:mitochondrion"/>
    <property type="evidence" value="ECO:0007669"/>
    <property type="project" value="TreeGrafter"/>
</dbReference>
<comment type="caution">
    <text evidence="4">The sequence shown here is derived from an EMBL/GenBank/DDBJ whole genome shotgun (WGS) entry which is preliminary data.</text>
</comment>
<dbReference type="InterPro" id="IPR010754">
    <property type="entry name" value="OPA3-like"/>
</dbReference>
<evidence type="ECO:0008006" key="6">
    <source>
        <dbReference type="Google" id="ProtNLM"/>
    </source>
</evidence>
<dbReference type="GO" id="GO:0019216">
    <property type="term" value="P:regulation of lipid metabolic process"/>
    <property type="evidence" value="ECO:0007669"/>
    <property type="project" value="TreeGrafter"/>
</dbReference>
<name>A0A8T0NBX5_PANVG</name>
<dbReference type="AlphaFoldDB" id="A0A8T0NBX5"/>
<sequence length="171" mass="18957">MALPVAKLGTLALRTLSKPIASRLKSQAAVHSKFRNFIIAIAQIHHRITTKIQRRIYGHTTDMEIRPLNEQKAVQAATDLIGEAFIFSVAVAALIFEVQRSARSEARKEEARKQELEELKQREESLAKELENLKLKLNEIEQLAKGRGLTGILNFKGVHVAEGGKTATPAA</sequence>
<evidence type="ECO:0000256" key="2">
    <source>
        <dbReference type="ARBA" id="ARBA00023054"/>
    </source>
</evidence>
<proteinExistence type="inferred from homology"/>
<feature type="coiled-coil region" evidence="3">
    <location>
        <begin position="99"/>
        <end position="143"/>
    </location>
</feature>